<dbReference type="RefSeq" id="WP_091826950.1">
    <property type="nucleotide sequence ID" value="NZ_FNRJ01000010.1"/>
</dbReference>
<protein>
    <submittedName>
        <fullName evidence="1">Motility protein</fullName>
    </submittedName>
</protein>
<dbReference type="OrthoDB" id="6089788at2"/>
<dbReference type="Proteomes" id="UP000242469">
    <property type="component" value="Unassembled WGS sequence"/>
</dbReference>
<reference evidence="2" key="1">
    <citation type="submission" date="2016-10" db="EMBL/GenBank/DDBJ databases">
        <authorList>
            <person name="Varghese N."/>
            <person name="Submissions S."/>
        </authorList>
    </citation>
    <scope>NUCLEOTIDE SEQUENCE [LARGE SCALE GENOMIC DNA]</scope>
    <source>
        <strain evidence="2">DSM 11526</strain>
    </source>
</reference>
<gene>
    <name evidence="1" type="ORF">SAMN02745729_11051</name>
</gene>
<evidence type="ECO:0000313" key="1">
    <source>
        <dbReference type="EMBL" id="SEA92498.1"/>
    </source>
</evidence>
<dbReference type="Pfam" id="PF14070">
    <property type="entry name" value="YjfB_motility"/>
    <property type="match status" value="1"/>
</dbReference>
<dbReference type="AlphaFoldDB" id="A0A1H4F6S4"/>
<keyword evidence="2" id="KW-1185">Reference proteome</keyword>
<evidence type="ECO:0000313" key="2">
    <source>
        <dbReference type="Proteomes" id="UP000242469"/>
    </source>
</evidence>
<accession>A0A1H4F6S4</accession>
<dbReference type="EMBL" id="FNRJ01000010">
    <property type="protein sequence ID" value="SEA92498.1"/>
    <property type="molecule type" value="Genomic_DNA"/>
</dbReference>
<name>A0A1H4F6S4_9GAMM</name>
<sequence>MDIASMSTAMSNMQTQASHATKINSMVKDQIEATGQQALQLIQSAAPVPTVDPTSSVGQNIDIRV</sequence>
<dbReference type="InterPro" id="IPR025906">
    <property type="entry name" value="YjfB_motility"/>
</dbReference>
<proteinExistence type="predicted"/>
<dbReference type="STRING" id="1122198.SAMN02745729_11051"/>
<organism evidence="1 2">
    <name type="scientific">Marinobacterium iners DSM 11526</name>
    <dbReference type="NCBI Taxonomy" id="1122198"/>
    <lineage>
        <taxon>Bacteria</taxon>
        <taxon>Pseudomonadati</taxon>
        <taxon>Pseudomonadota</taxon>
        <taxon>Gammaproteobacteria</taxon>
        <taxon>Oceanospirillales</taxon>
        <taxon>Oceanospirillaceae</taxon>
        <taxon>Marinobacterium</taxon>
    </lineage>
</organism>